<protein>
    <submittedName>
        <fullName evidence="1">Uncharacterized protein</fullName>
    </submittedName>
</protein>
<gene>
    <name evidence="1" type="ORF">IT41_18290</name>
</gene>
<sequence>MKQERVLTLVKSPDPLEGRLQRIQRLGRVQRCNDIVFEPQSADRRIDRAVVVKDQALIPIAQLG</sequence>
<organism evidence="1 2">
    <name type="scientific">Paracoccus halophilus</name>
    <dbReference type="NCBI Taxonomy" id="376733"/>
    <lineage>
        <taxon>Bacteria</taxon>
        <taxon>Pseudomonadati</taxon>
        <taxon>Pseudomonadota</taxon>
        <taxon>Alphaproteobacteria</taxon>
        <taxon>Rhodobacterales</taxon>
        <taxon>Paracoccaceae</taxon>
        <taxon>Paracoccus</taxon>
    </lineage>
</organism>
<proteinExistence type="predicted"/>
<evidence type="ECO:0000313" key="2">
    <source>
        <dbReference type="Proteomes" id="UP000029846"/>
    </source>
</evidence>
<reference evidence="1 2" key="1">
    <citation type="submission" date="2014-09" db="EMBL/GenBank/DDBJ databases">
        <authorList>
            <person name="McGinnis J.M."/>
            <person name="Wolfgang W.J."/>
        </authorList>
    </citation>
    <scope>NUCLEOTIDE SEQUENCE [LARGE SCALE GENOMIC DNA]</scope>
    <source>
        <strain evidence="1 2">JCM 14014</strain>
    </source>
</reference>
<comment type="caution">
    <text evidence="1">The sequence shown here is derived from an EMBL/GenBank/DDBJ whole genome shotgun (WGS) entry which is preliminary data.</text>
</comment>
<name>A0A099EV93_9RHOB</name>
<dbReference type="EMBL" id="JRKN01000044">
    <property type="protein sequence ID" value="KGJ02169.1"/>
    <property type="molecule type" value="Genomic_DNA"/>
</dbReference>
<keyword evidence="2" id="KW-1185">Reference proteome</keyword>
<accession>A0A099EV93</accession>
<dbReference type="Proteomes" id="UP000029846">
    <property type="component" value="Unassembled WGS sequence"/>
</dbReference>
<evidence type="ECO:0000313" key="1">
    <source>
        <dbReference type="EMBL" id="KGJ02169.1"/>
    </source>
</evidence>
<dbReference type="AlphaFoldDB" id="A0A099EV93"/>
<reference evidence="1 2" key="2">
    <citation type="submission" date="2014-10" db="EMBL/GenBank/DDBJ databases">
        <title>Paracoccus sanguinis sp. nov., isolated from clinical specimens of New York State patients.</title>
        <authorList>
            <person name="Mingle L.A."/>
            <person name="Cole J.A."/>
            <person name="Lapierre P."/>
            <person name="Musser K.A."/>
        </authorList>
    </citation>
    <scope>NUCLEOTIDE SEQUENCE [LARGE SCALE GENOMIC DNA]</scope>
    <source>
        <strain evidence="1 2">JCM 14014</strain>
    </source>
</reference>